<feature type="region of interest" description="Disordered" evidence="1">
    <location>
        <begin position="1"/>
        <end position="24"/>
    </location>
</feature>
<dbReference type="AlphaFoldDB" id="A0A8J4RSN3"/>
<dbReference type="EMBL" id="JRKL02000492">
    <property type="protein sequence ID" value="KAF3970862.1"/>
    <property type="molecule type" value="Genomic_DNA"/>
</dbReference>
<organism evidence="2 3">
    <name type="scientific">Castanea mollissima</name>
    <name type="common">Chinese chestnut</name>
    <dbReference type="NCBI Taxonomy" id="60419"/>
    <lineage>
        <taxon>Eukaryota</taxon>
        <taxon>Viridiplantae</taxon>
        <taxon>Streptophyta</taxon>
        <taxon>Embryophyta</taxon>
        <taxon>Tracheophyta</taxon>
        <taxon>Spermatophyta</taxon>
        <taxon>Magnoliopsida</taxon>
        <taxon>eudicotyledons</taxon>
        <taxon>Gunneridae</taxon>
        <taxon>Pentapetalae</taxon>
        <taxon>rosids</taxon>
        <taxon>fabids</taxon>
        <taxon>Fagales</taxon>
        <taxon>Fagaceae</taxon>
        <taxon>Castanea</taxon>
    </lineage>
</organism>
<dbReference type="Proteomes" id="UP000737018">
    <property type="component" value="Unassembled WGS sequence"/>
</dbReference>
<accession>A0A8J4RSN3</accession>
<protein>
    <submittedName>
        <fullName evidence="2">Uncharacterized protein</fullName>
    </submittedName>
</protein>
<name>A0A8J4RSN3_9ROSI</name>
<evidence type="ECO:0000313" key="2">
    <source>
        <dbReference type="EMBL" id="KAF3970862.1"/>
    </source>
</evidence>
<keyword evidence="3" id="KW-1185">Reference proteome</keyword>
<proteinExistence type="predicted"/>
<gene>
    <name evidence="2" type="ORF">CMV_005473</name>
</gene>
<evidence type="ECO:0000313" key="3">
    <source>
        <dbReference type="Proteomes" id="UP000737018"/>
    </source>
</evidence>
<comment type="caution">
    <text evidence="2">The sequence shown here is derived from an EMBL/GenBank/DDBJ whole genome shotgun (WGS) entry which is preliminary data.</text>
</comment>
<reference evidence="2" key="1">
    <citation type="submission" date="2020-03" db="EMBL/GenBank/DDBJ databases">
        <title>Castanea mollissima Vanexum genome sequencing.</title>
        <authorList>
            <person name="Staton M."/>
        </authorList>
    </citation>
    <scope>NUCLEOTIDE SEQUENCE</scope>
    <source>
        <tissue evidence="2">Leaf</tissue>
    </source>
</reference>
<evidence type="ECO:0000256" key="1">
    <source>
        <dbReference type="SAM" id="MobiDB-lite"/>
    </source>
</evidence>
<sequence>MSKLNQPSAARAVENDEQRSVTATGQAEFQISKLSASDRQTSIGELSFRSSMTLPLESLQRICEYRIGIAFFFQKQATSNRVL</sequence>